<proteinExistence type="predicted"/>
<evidence type="ECO:0000313" key="1">
    <source>
        <dbReference type="EMBL" id="CCO46214.1"/>
    </source>
</evidence>
<gene>
    <name evidence="1" type="ORF">VIBNISOn1_1720013</name>
</gene>
<reference evidence="1 2" key="1">
    <citation type="journal article" date="2013" name="ISME J.">
        <title>Comparative genomics of pathogenic lineages of Vibrio nigripulchritudo identifies virulence-associated traits.</title>
        <authorList>
            <person name="Goudenege D."/>
            <person name="Labreuche Y."/>
            <person name="Krin E."/>
            <person name="Ansquer D."/>
            <person name="Mangenot S."/>
            <person name="Calteau A."/>
            <person name="Medigue C."/>
            <person name="Mazel D."/>
            <person name="Polz M.F."/>
            <person name="Le Roux F."/>
        </authorList>
    </citation>
    <scope>NUCLEOTIDE SEQUENCE [LARGE SCALE GENOMIC DNA]</scope>
    <source>
        <strain evidence="1 2">SOn1</strain>
    </source>
</reference>
<comment type="caution">
    <text evidence="1">The sequence shown here is derived from an EMBL/GenBank/DDBJ whole genome shotgun (WGS) entry which is preliminary data.</text>
</comment>
<organism evidence="1 2">
    <name type="scientific">Vibrio nigripulchritudo SOn1</name>
    <dbReference type="NCBI Taxonomy" id="1238450"/>
    <lineage>
        <taxon>Bacteria</taxon>
        <taxon>Pseudomonadati</taxon>
        <taxon>Pseudomonadota</taxon>
        <taxon>Gammaproteobacteria</taxon>
        <taxon>Vibrionales</taxon>
        <taxon>Vibrionaceae</taxon>
        <taxon>Vibrio</taxon>
    </lineage>
</organism>
<dbReference type="RefSeq" id="WP_022611425.1">
    <property type="nucleotide sequence ID" value="NZ_LK391965.1"/>
</dbReference>
<dbReference type="AlphaFoldDB" id="A0AAV2VNJ5"/>
<protein>
    <submittedName>
        <fullName evidence="1">Uncharacterized protein</fullName>
    </submittedName>
</protein>
<dbReference type="Proteomes" id="UP000018211">
    <property type="component" value="Unassembled WGS sequence"/>
</dbReference>
<accession>A0AAV2VNJ5</accession>
<name>A0AAV2VNJ5_9VIBR</name>
<evidence type="ECO:0000313" key="2">
    <source>
        <dbReference type="Proteomes" id="UP000018211"/>
    </source>
</evidence>
<dbReference type="EMBL" id="CAOF01000082">
    <property type="protein sequence ID" value="CCO46214.1"/>
    <property type="molecule type" value="Genomic_DNA"/>
</dbReference>
<sequence>MEAVDTFTIQTHRGKYEDRPLESRLYFHGQQLSFKVPGYVIEKQYDCGAYFLLILSWDCIFEEGCEVVVISKQLEKVGDCNLTPYYNSYVLTSFSKLATDQYQLVFNDSEYYELTVHYPKKRWYRRVAKLVKSQRPIDKDGADHA</sequence>